<comment type="caution">
    <text evidence="1">The sequence shown here is derived from an EMBL/GenBank/DDBJ whole genome shotgun (WGS) entry which is preliminary data.</text>
</comment>
<dbReference type="Proteomes" id="UP000094056">
    <property type="component" value="Unassembled WGS sequence"/>
</dbReference>
<name>A0A1E3X4S4_9BACT</name>
<dbReference type="NCBIfam" id="NF041373">
    <property type="entry name" value="HGG_STG"/>
    <property type="match status" value="1"/>
</dbReference>
<evidence type="ECO:0000313" key="2">
    <source>
        <dbReference type="Proteomes" id="UP000094056"/>
    </source>
</evidence>
<evidence type="ECO:0000313" key="1">
    <source>
        <dbReference type="EMBL" id="ODS29974.1"/>
    </source>
</evidence>
<dbReference type="InterPro" id="IPR047675">
    <property type="entry name" value="Putative_zinc-bd"/>
</dbReference>
<proteinExistence type="predicted"/>
<dbReference type="AlphaFoldDB" id="A0A1E3X4S4"/>
<organism evidence="1 2">
    <name type="scientific">Candidatus Scalindua rubra</name>
    <dbReference type="NCBI Taxonomy" id="1872076"/>
    <lineage>
        <taxon>Bacteria</taxon>
        <taxon>Pseudomonadati</taxon>
        <taxon>Planctomycetota</taxon>
        <taxon>Candidatus Brocadiia</taxon>
        <taxon>Candidatus Brocadiales</taxon>
        <taxon>Candidatus Scalinduaceae</taxon>
        <taxon>Candidatus Scalindua</taxon>
    </lineage>
</organism>
<sequence>MGKICNAKAKRSGKQCGNWAINGKNVCRIHGGKSTGPKDKTKHHGNKHARKYGSYIAEILKKDIWIFEKFYDTLHQDFDLNNSTDKMATELACMYFVKIIQAQREGDIPSADTHDRMCRLQLKDLKATKSAREGEIVTLKTSPAEWAANLLSQSEEKTKKKK</sequence>
<accession>A0A1E3X4S4</accession>
<dbReference type="EMBL" id="MAYW01000315">
    <property type="protein sequence ID" value="ODS29974.1"/>
    <property type="molecule type" value="Genomic_DNA"/>
</dbReference>
<gene>
    <name evidence="1" type="ORF">SCARUB_04920</name>
</gene>
<reference evidence="1 2" key="1">
    <citation type="submission" date="2016-07" db="EMBL/GenBank/DDBJ databases">
        <title>Draft genome of Scalindua rubra, obtained from a brine-seawater interface in the Red Sea, sheds light on salt adaptation in anammox bacteria.</title>
        <authorList>
            <person name="Speth D.R."/>
            <person name="Lagkouvardos I."/>
            <person name="Wang Y."/>
            <person name="Qian P.-Y."/>
            <person name="Dutilh B.E."/>
            <person name="Jetten M.S."/>
        </authorList>
    </citation>
    <scope>NUCLEOTIDE SEQUENCE [LARGE SCALE GENOMIC DNA]</scope>
    <source>
        <strain evidence="1">BSI-1</strain>
    </source>
</reference>
<protein>
    <submittedName>
        <fullName evidence="1">Uncharacterized protein</fullName>
    </submittedName>
</protein>